<evidence type="ECO:0000256" key="4">
    <source>
        <dbReference type="ARBA" id="ARBA00022801"/>
    </source>
</evidence>
<evidence type="ECO:0000256" key="7">
    <source>
        <dbReference type="ARBA" id="ARBA00023125"/>
    </source>
</evidence>
<comment type="subunit">
    <text evidence="9 10">Homodimer, forms a heterotetramer with a Cas2 homodimer.</text>
</comment>
<dbReference type="Gene3D" id="3.100.10.20">
    <property type="entry name" value="CRISPR-associated endonuclease Cas1, N-terminal domain"/>
    <property type="match status" value="1"/>
</dbReference>
<sequence>MTTDDLFINSKGAYLQVKNQMFCIRTKNAKTREYHAHAPIAPHTVHRIFLHRGTAVSVDAMHLALINNIDIVLMQHDDHPIGRVWHTKLGSTTKIRKKQLEASLNEVGTAWVKQWLSTKLGNQIAMIEQLKKHRESKRTYLHEKADKIRALQTSIEALEADHTEAIADTLRGLEGTAGRLYFETLSYVLAKEYQFAGRSKRPAHDAFNAFLNYGYGILYSMVEHALVIAGIDPFVGFMHRDGYNQRSMVYDFIEPYRGHVEQVVVKLFTAKKVNQSHTDAIKDGVRLNEMGKPLLTEALGKYLRGDKIKHGRKQQTRENIMKQEAVTFAQSLLKGQALSDKPQV</sequence>
<proteinExistence type="inferred from homology"/>
<dbReference type="NCBIfam" id="TIGR00287">
    <property type="entry name" value="cas1"/>
    <property type="match status" value="1"/>
</dbReference>
<evidence type="ECO:0000256" key="1">
    <source>
        <dbReference type="ARBA" id="ARBA00022722"/>
    </source>
</evidence>
<comment type="cofactor">
    <cofactor evidence="10">
        <name>Mg(2+)</name>
        <dbReference type="ChEBI" id="CHEBI:18420"/>
    </cofactor>
    <cofactor evidence="10">
        <name>Mn(2+)</name>
        <dbReference type="ChEBI" id="CHEBI:29035"/>
    </cofactor>
</comment>
<dbReference type="EMBL" id="AAWS01000008">
    <property type="protein sequence ID" value="EAY30152.1"/>
    <property type="molecule type" value="Genomic_DNA"/>
</dbReference>
<name>A1ZHZ5_MICM2</name>
<keyword evidence="13" id="KW-1185">Reference proteome</keyword>
<evidence type="ECO:0000256" key="11">
    <source>
        <dbReference type="SAM" id="Coils"/>
    </source>
</evidence>
<comment type="caution">
    <text evidence="12">The sequence shown here is derived from an EMBL/GenBank/DDBJ whole genome shotgun (WGS) entry which is preliminary data.</text>
</comment>
<evidence type="ECO:0000256" key="9">
    <source>
        <dbReference type="ARBA" id="ARBA00038592"/>
    </source>
</evidence>
<dbReference type="HAMAP" id="MF_01470">
    <property type="entry name" value="Cas1"/>
    <property type="match status" value="1"/>
</dbReference>
<dbReference type="GO" id="GO:0051607">
    <property type="term" value="P:defense response to virus"/>
    <property type="evidence" value="ECO:0007669"/>
    <property type="project" value="UniProtKB-UniRule"/>
</dbReference>
<evidence type="ECO:0000256" key="10">
    <source>
        <dbReference type="HAMAP-Rule" id="MF_01470"/>
    </source>
</evidence>
<keyword evidence="2 10" id="KW-0479">Metal-binding</keyword>
<evidence type="ECO:0000256" key="5">
    <source>
        <dbReference type="ARBA" id="ARBA00022842"/>
    </source>
</evidence>
<evidence type="ECO:0000313" key="13">
    <source>
        <dbReference type="Proteomes" id="UP000004095"/>
    </source>
</evidence>
<protein>
    <recommendedName>
        <fullName evidence="10">CRISPR-associated endonuclease Cas1</fullName>
        <ecNumber evidence="10">3.1.-.-</ecNumber>
    </recommendedName>
</protein>
<comment type="function">
    <text evidence="10">CRISPR (clustered regularly interspaced short palindromic repeat), is an adaptive immune system that provides protection against mobile genetic elements (viruses, transposable elements and conjugative plasmids). CRISPR clusters contain spacers, sequences complementary to antecedent mobile elements, and target invading nucleic acids. CRISPR clusters are transcribed and processed into CRISPR RNA (crRNA). Acts as a dsDNA endonuclease. Involved in the integration of spacer DNA into the CRISPR cassette.</text>
</comment>
<dbReference type="AlphaFoldDB" id="A1ZHZ5"/>
<dbReference type="eggNOG" id="COG1518">
    <property type="taxonomic scope" value="Bacteria"/>
</dbReference>
<dbReference type="PANTHER" id="PTHR34353">
    <property type="entry name" value="CRISPR-ASSOCIATED ENDONUCLEASE CAS1 1"/>
    <property type="match status" value="1"/>
</dbReference>
<reference evidence="12 13" key="1">
    <citation type="submission" date="2007-01" db="EMBL/GenBank/DDBJ databases">
        <authorList>
            <person name="Haygood M."/>
            <person name="Podell S."/>
            <person name="Anderson C."/>
            <person name="Hopkinson B."/>
            <person name="Roe K."/>
            <person name="Barbeau K."/>
            <person name="Gaasterland T."/>
            <person name="Ferriera S."/>
            <person name="Johnson J."/>
            <person name="Kravitz S."/>
            <person name="Beeson K."/>
            <person name="Sutton G."/>
            <person name="Rogers Y.-H."/>
            <person name="Friedman R."/>
            <person name="Frazier M."/>
            <person name="Venter J.C."/>
        </authorList>
    </citation>
    <scope>NUCLEOTIDE SEQUENCE [LARGE SCALE GENOMIC DNA]</scope>
    <source>
        <strain evidence="12 13">ATCC 23134</strain>
    </source>
</reference>
<dbReference type="GO" id="GO:0004519">
    <property type="term" value="F:endonuclease activity"/>
    <property type="evidence" value="ECO:0007669"/>
    <property type="project" value="UniProtKB-UniRule"/>
</dbReference>
<dbReference type="RefSeq" id="WP_002695766.1">
    <property type="nucleotide sequence ID" value="NZ_AAWS01000008.1"/>
</dbReference>
<dbReference type="OrthoDB" id="9803119at2"/>
<dbReference type="InterPro" id="IPR050646">
    <property type="entry name" value="Cas1"/>
</dbReference>
<dbReference type="Pfam" id="PF01867">
    <property type="entry name" value="Cas_Cas1"/>
    <property type="match status" value="1"/>
</dbReference>
<keyword evidence="3 10" id="KW-0255">Endonuclease</keyword>
<organism evidence="12 13">
    <name type="scientific">Microscilla marina ATCC 23134</name>
    <dbReference type="NCBI Taxonomy" id="313606"/>
    <lineage>
        <taxon>Bacteria</taxon>
        <taxon>Pseudomonadati</taxon>
        <taxon>Bacteroidota</taxon>
        <taxon>Cytophagia</taxon>
        <taxon>Cytophagales</taxon>
        <taxon>Microscillaceae</taxon>
        <taxon>Microscilla</taxon>
    </lineage>
</organism>
<feature type="binding site" evidence="10">
    <location>
        <position position="174"/>
    </location>
    <ligand>
        <name>Mn(2+)</name>
        <dbReference type="ChEBI" id="CHEBI:29035"/>
    </ligand>
</feature>
<dbReference type="CDD" id="cd09634">
    <property type="entry name" value="Cas1_I-II-III"/>
    <property type="match status" value="1"/>
</dbReference>
<dbReference type="GO" id="GO:0043571">
    <property type="term" value="P:maintenance of CRISPR repeat elements"/>
    <property type="evidence" value="ECO:0007669"/>
    <property type="project" value="UniProtKB-UniRule"/>
</dbReference>
<keyword evidence="8 10" id="KW-0464">Manganese</keyword>
<keyword evidence="7 10" id="KW-0238">DNA-binding</keyword>
<keyword evidence="6 10" id="KW-0051">Antiviral defense</keyword>
<dbReference type="InterPro" id="IPR042206">
    <property type="entry name" value="CRISPR-assoc_Cas1_C"/>
</dbReference>
<keyword evidence="1 10" id="KW-0540">Nuclease</keyword>
<evidence type="ECO:0000256" key="6">
    <source>
        <dbReference type="ARBA" id="ARBA00023118"/>
    </source>
</evidence>
<dbReference type="Proteomes" id="UP000004095">
    <property type="component" value="Unassembled WGS sequence"/>
</dbReference>
<dbReference type="Gene3D" id="1.20.120.920">
    <property type="entry name" value="CRISPR-associated endonuclease Cas1, C-terminal domain"/>
    <property type="match status" value="1"/>
</dbReference>
<comment type="similarity">
    <text evidence="10">Belongs to the CRISPR-associated endonuclease Cas1 family.</text>
</comment>
<feature type="coiled-coil region" evidence="11">
    <location>
        <begin position="141"/>
        <end position="168"/>
    </location>
</feature>
<dbReference type="InterPro" id="IPR042211">
    <property type="entry name" value="CRISPR-assoc_Cas1_N"/>
</dbReference>
<dbReference type="PANTHER" id="PTHR34353:SF2">
    <property type="entry name" value="CRISPR-ASSOCIATED ENDONUCLEASE CAS1 1"/>
    <property type="match status" value="1"/>
</dbReference>
<accession>A1ZHZ5</accession>
<dbReference type="GO" id="GO:0046872">
    <property type="term" value="F:metal ion binding"/>
    <property type="evidence" value="ECO:0007669"/>
    <property type="project" value="UniProtKB-UniRule"/>
</dbReference>
<dbReference type="GO" id="GO:0016787">
    <property type="term" value="F:hydrolase activity"/>
    <property type="evidence" value="ECO:0007669"/>
    <property type="project" value="UniProtKB-KW"/>
</dbReference>
<keyword evidence="5 10" id="KW-0460">Magnesium</keyword>
<evidence type="ECO:0000313" key="12">
    <source>
        <dbReference type="EMBL" id="EAY30152.1"/>
    </source>
</evidence>
<feature type="binding site" evidence="10">
    <location>
        <position position="254"/>
    </location>
    <ligand>
        <name>Mn(2+)</name>
        <dbReference type="ChEBI" id="CHEBI:29035"/>
    </ligand>
</feature>
<dbReference type="GO" id="GO:0003677">
    <property type="term" value="F:DNA binding"/>
    <property type="evidence" value="ECO:0007669"/>
    <property type="project" value="UniProtKB-KW"/>
</dbReference>
<dbReference type="EC" id="3.1.-.-" evidence="10"/>
<evidence type="ECO:0000256" key="2">
    <source>
        <dbReference type="ARBA" id="ARBA00022723"/>
    </source>
</evidence>
<feature type="binding site" evidence="10">
    <location>
        <position position="239"/>
    </location>
    <ligand>
        <name>Mn(2+)</name>
        <dbReference type="ChEBI" id="CHEBI:29035"/>
    </ligand>
</feature>
<keyword evidence="4 10" id="KW-0378">Hydrolase</keyword>
<keyword evidence="11" id="KW-0175">Coiled coil</keyword>
<evidence type="ECO:0000256" key="8">
    <source>
        <dbReference type="ARBA" id="ARBA00023211"/>
    </source>
</evidence>
<evidence type="ECO:0000256" key="3">
    <source>
        <dbReference type="ARBA" id="ARBA00022759"/>
    </source>
</evidence>
<dbReference type="InterPro" id="IPR002729">
    <property type="entry name" value="CRISPR-assoc_Cas1"/>
</dbReference>
<gene>
    <name evidence="10" type="primary">cas1</name>
    <name evidence="12" type="ORF">M23134_05485</name>
</gene>